<evidence type="ECO:0000313" key="12">
    <source>
        <dbReference type="Proteomes" id="UP000219602"/>
    </source>
</evidence>
<protein>
    <recommendedName>
        <fullName evidence="10">HAT C-terminal dimerisation domain-containing protein</fullName>
    </recommendedName>
</protein>
<keyword evidence="5 9" id="KW-1133">Transmembrane helix</keyword>
<feature type="transmembrane region" description="Helical" evidence="9">
    <location>
        <begin position="821"/>
        <end position="840"/>
    </location>
</feature>
<evidence type="ECO:0000256" key="7">
    <source>
        <dbReference type="ARBA" id="ARBA00023136"/>
    </source>
</evidence>
<dbReference type="GO" id="GO:0015343">
    <property type="term" value="F:siderophore-iron transmembrane transporter activity"/>
    <property type="evidence" value="ECO:0007669"/>
    <property type="project" value="TreeGrafter"/>
</dbReference>
<feature type="domain" description="HAT C-terminal dimerisation" evidence="10">
    <location>
        <begin position="541"/>
        <end position="622"/>
    </location>
</feature>
<sequence length="1193" mass="134088">MTSTSTDPVGFPVSTSELCSSSIFSTNPGFSSGDVQERMARKRKTTANTWAHAREPLNSEPSRCGRKNEKIYYCMHCVSPTYSTTVSTTFRNHLLKTHGIELEAHEHPIKKRRDRLIQDAFAKAGEVHAAKQLAKREETLRHAINHKAALEALIQLVTVRNLSYNCSSWPELHALISAVNPAADDLISLSHGSIQKLVSNSFCVHKDMLRRKLQSTPWKLHLSADVWSAPNHKAFLGICVKFVDPDAKEALQALLALSELPGLDGPGSHGGAEQWKLLQHVLEDYNIWNKVGFYTDSKEAARAALEHIEDADESAFGTDFSERIKPQRAQGWRRLGPLGKVHNISIHMRENDYRWNEFKKRAGRSLGLDNDTRWNSWFLLLDTTLNLQSYVEWYQKKYYQDLRDDYLTPDRSLFTMDVLHKHYTQAFQKHSGNATLRSCIAASWAVFDKYYQLTDESPAYGAAIILHPSRRVAHIKKNWPKSWHKSVLDGVRKHWKDYYHELPLPTTTPQLRDEIRRLDEYDLLARELDVVSPSMSELDEYDAFTTQPPIVIDCSPLSWWLREEQQQTYPRLSRMAVDILSIPAMSAEPERVFSGARRTISWDRCQLGSRTIERGECMKSWIKSGITQGYPVDLLEAEGIEDNNVERLDDSAGWQSSNPDSKACFTGIFLVGYAYGLESQVRLAYQSYATSSFDLHSYLSTINVLRNVIAVAVQPTAAKVADVFGRFEVIAISTVLYTLGIAIESTAPSVEIFCTGSVIYQTGYTCIVLLLEVLIADFSSMRARVFFSYLPAIPFLINTWISGNITSAVLSTTTWRWGLGMWAIIYPIASLPLLSCLYFLERKTWESESGKESDEIVLVSLKTKKGRADLFHQLDIVGLVLLVLAFSLILAPLTVAGGTASHWRSWYIILPLVLGFCFMIAFITWEQRGARHPLIPFHLLRDRGVWSALAVRSLLNLAWCTQGNYLYTILIVAFDFSIENATRIISFFSFFGVITGVLAGLVIFKIRRLKFIIVGGTLLFMVAFGVLILYPGGASTSSQDGIIAAQILLGVAGGFFAYPTQASIQASATREHVAILTGLYLSFYNVGSALGTCLSGAIWTQTLYKALKHNLDFQPDETLAKRIYNSPFAVMPDYPVGTAIRDAIISSYSSVQRLLCIAGICVCIPMIIFALALRNPRLSEQQVQTEDEENHED</sequence>
<dbReference type="GO" id="GO:0005886">
    <property type="term" value="C:plasma membrane"/>
    <property type="evidence" value="ECO:0007669"/>
    <property type="project" value="TreeGrafter"/>
</dbReference>
<keyword evidence="7 9" id="KW-0472">Membrane</keyword>
<evidence type="ECO:0000259" key="10">
    <source>
        <dbReference type="Pfam" id="PF05699"/>
    </source>
</evidence>
<evidence type="ECO:0000256" key="4">
    <source>
        <dbReference type="ARBA" id="ARBA00022692"/>
    </source>
</evidence>
<dbReference type="PANTHER" id="PTHR23501">
    <property type="entry name" value="MAJOR FACILITATOR SUPERFAMILY"/>
    <property type="match status" value="1"/>
</dbReference>
<keyword evidence="8" id="KW-0325">Glycoprotein</keyword>
<dbReference type="Pfam" id="PF05699">
    <property type="entry name" value="Dimer_Tnp_hAT"/>
    <property type="match status" value="1"/>
</dbReference>
<keyword evidence="4 9" id="KW-0812">Transmembrane</keyword>
<feature type="transmembrane region" description="Helical" evidence="9">
    <location>
        <begin position="946"/>
        <end position="972"/>
    </location>
</feature>
<accession>A0A2H3HGP5</accession>
<dbReference type="InterPro" id="IPR008906">
    <property type="entry name" value="HATC_C_dom"/>
</dbReference>
<dbReference type="InterPro" id="IPR036259">
    <property type="entry name" value="MFS_trans_sf"/>
</dbReference>
<feature type="transmembrane region" description="Helical" evidence="9">
    <location>
        <begin position="1073"/>
        <end position="1099"/>
    </location>
</feature>
<evidence type="ECO:0000256" key="8">
    <source>
        <dbReference type="ARBA" id="ARBA00023180"/>
    </source>
</evidence>
<comment type="similarity">
    <text evidence="2">Belongs to the major facilitator superfamily.</text>
</comment>
<dbReference type="SUPFAM" id="SSF53098">
    <property type="entry name" value="Ribonuclease H-like"/>
    <property type="match status" value="1"/>
</dbReference>
<comment type="subcellular location">
    <subcellularLocation>
        <location evidence="1">Endomembrane system</location>
        <topology evidence="1">Multi-pass membrane protein</topology>
    </subcellularLocation>
</comment>
<evidence type="ECO:0000256" key="5">
    <source>
        <dbReference type="ARBA" id="ARBA00022989"/>
    </source>
</evidence>
<dbReference type="EMBL" id="MABQ02000003">
    <property type="protein sequence ID" value="PCD42105.1"/>
    <property type="molecule type" value="Genomic_DNA"/>
</dbReference>
<evidence type="ECO:0000256" key="3">
    <source>
        <dbReference type="ARBA" id="ARBA00022448"/>
    </source>
</evidence>
<dbReference type="Pfam" id="PF07690">
    <property type="entry name" value="MFS_1"/>
    <property type="match status" value="1"/>
</dbReference>
<dbReference type="AlphaFoldDB" id="A0A2H3HGP5"/>
<gene>
    <name evidence="11" type="ORF">AU210_004639</name>
</gene>
<feature type="transmembrane region" description="Helical" evidence="9">
    <location>
        <begin position="905"/>
        <end position="925"/>
    </location>
</feature>
<evidence type="ECO:0000256" key="1">
    <source>
        <dbReference type="ARBA" id="ARBA00004127"/>
    </source>
</evidence>
<keyword evidence="6" id="KW-0406">Ion transport</keyword>
<evidence type="ECO:0000313" key="11">
    <source>
        <dbReference type="EMBL" id="PCD42105.1"/>
    </source>
</evidence>
<dbReference type="Gene3D" id="1.20.1250.20">
    <property type="entry name" value="MFS general substrate transporter like domains"/>
    <property type="match status" value="2"/>
</dbReference>
<organism evidence="11 12">
    <name type="scientific">Fusarium oxysporum f. sp. radicis-cucumerinum</name>
    <dbReference type="NCBI Taxonomy" id="327505"/>
    <lineage>
        <taxon>Eukaryota</taxon>
        <taxon>Fungi</taxon>
        <taxon>Dikarya</taxon>
        <taxon>Ascomycota</taxon>
        <taxon>Pezizomycotina</taxon>
        <taxon>Sordariomycetes</taxon>
        <taxon>Hypocreomycetidae</taxon>
        <taxon>Hypocreales</taxon>
        <taxon>Nectriaceae</taxon>
        <taxon>Fusarium</taxon>
        <taxon>Fusarium oxysporum species complex</taxon>
    </lineage>
</organism>
<reference evidence="11 12" key="2">
    <citation type="journal article" date="2017" name="Sci. Rep.">
        <title>A mobile pathogenicity chromosome in Fusarium oxysporum for infection of multiple cucurbit species.</title>
        <authorList>
            <person name="van Dam P."/>
            <person name="Fokkens L."/>
            <person name="Ayukawa Y."/>
            <person name="van der Gragt M."/>
            <person name="Ter Horst A."/>
            <person name="Brankovics B."/>
            <person name="Houterman P.M."/>
            <person name="Arie T."/>
            <person name="Rep M."/>
        </authorList>
    </citation>
    <scope>NUCLEOTIDE SEQUENCE [LARGE SCALE GENOMIC DNA]</scope>
    <source>
        <strain evidence="11 12">Forc016</strain>
    </source>
</reference>
<dbReference type="FunFam" id="1.20.1250.20:FF:000197">
    <property type="entry name" value="Siderophore iron transporter 1"/>
    <property type="match status" value="1"/>
</dbReference>
<evidence type="ECO:0000256" key="9">
    <source>
        <dbReference type="SAM" id="Phobius"/>
    </source>
</evidence>
<proteinExistence type="inferred from homology"/>
<reference evidence="11 12" key="1">
    <citation type="journal article" date="2016" name="Environ. Microbiol.">
        <title>Effector profiles distinguish formae speciales of Fusarium oxysporum.</title>
        <authorList>
            <person name="van Dam P."/>
            <person name="Fokkens L."/>
            <person name="Schmidt S.M."/>
            <person name="Linmans J.H."/>
            <person name="Kistler H.C."/>
            <person name="Ma L.J."/>
            <person name="Rep M."/>
        </authorList>
    </citation>
    <scope>NUCLEOTIDE SEQUENCE [LARGE SCALE GENOMIC DNA]</scope>
    <source>
        <strain evidence="11 12">Forc016</strain>
    </source>
</reference>
<feature type="transmembrane region" description="Helical" evidence="9">
    <location>
        <begin position="874"/>
        <end position="893"/>
    </location>
</feature>
<evidence type="ECO:0000256" key="6">
    <source>
        <dbReference type="ARBA" id="ARBA00023065"/>
    </source>
</evidence>
<feature type="transmembrane region" description="Helical" evidence="9">
    <location>
        <begin position="1011"/>
        <end position="1030"/>
    </location>
</feature>
<dbReference type="SUPFAM" id="SSF103473">
    <property type="entry name" value="MFS general substrate transporter"/>
    <property type="match status" value="1"/>
</dbReference>
<dbReference type="InterPro" id="IPR011701">
    <property type="entry name" value="MFS"/>
</dbReference>
<feature type="transmembrane region" description="Helical" evidence="9">
    <location>
        <begin position="1042"/>
        <end position="1061"/>
    </location>
</feature>
<feature type="transmembrane region" description="Helical" evidence="9">
    <location>
        <begin position="783"/>
        <end position="801"/>
    </location>
</feature>
<feature type="transmembrane region" description="Helical" evidence="9">
    <location>
        <begin position="1151"/>
        <end position="1173"/>
    </location>
</feature>
<feature type="transmembrane region" description="Helical" evidence="9">
    <location>
        <begin position="758"/>
        <end position="776"/>
    </location>
</feature>
<feature type="transmembrane region" description="Helical" evidence="9">
    <location>
        <begin position="984"/>
        <end position="1004"/>
    </location>
</feature>
<dbReference type="InterPro" id="IPR012337">
    <property type="entry name" value="RNaseH-like_sf"/>
</dbReference>
<dbReference type="PANTHER" id="PTHR23501:SF92">
    <property type="entry name" value="GLUTATHIONE EXCHANGER 1-RELATED"/>
    <property type="match status" value="1"/>
</dbReference>
<keyword evidence="3" id="KW-0813">Transport</keyword>
<dbReference type="GO" id="GO:0005774">
    <property type="term" value="C:vacuolar membrane"/>
    <property type="evidence" value="ECO:0007669"/>
    <property type="project" value="TreeGrafter"/>
</dbReference>
<dbReference type="Proteomes" id="UP000219602">
    <property type="component" value="Chromosome 4"/>
</dbReference>
<evidence type="ECO:0000256" key="2">
    <source>
        <dbReference type="ARBA" id="ARBA00008335"/>
    </source>
</evidence>
<name>A0A2H3HGP5_FUSOX</name>
<dbReference type="GO" id="GO:0046983">
    <property type="term" value="F:protein dimerization activity"/>
    <property type="evidence" value="ECO:0007669"/>
    <property type="project" value="InterPro"/>
</dbReference>
<comment type="caution">
    <text evidence="11">The sequence shown here is derived from an EMBL/GenBank/DDBJ whole genome shotgun (WGS) entry which is preliminary data.</text>
</comment>
<dbReference type="GO" id="GO:0005768">
    <property type="term" value="C:endosome"/>
    <property type="evidence" value="ECO:0007669"/>
    <property type="project" value="TreeGrafter"/>
</dbReference>